<dbReference type="InterPro" id="IPR006357">
    <property type="entry name" value="HAD-SF_hydro_IIA"/>
</dbReference>
<dbReference type="RefSeq" id="WP_162452260.1">
    <property type="nucleotide sequence ID" value="NZ_WLZY01000008.1"/>
</dbReference>
<evidence type="ECO:0000313" key="1">
    <source>
        <dbReference type="EMBL" id="NDL59542.1"/>
    </source>
</evidence>
<dbReference type="Pfam" id="PF13344">
    <property type="entry name" value="Hydrolase_6"/>
    <property type="match status" value="1"/>
</dbReference>
<dbReference type="NCBIfam" id="TIGR01460">
    <property type="entry name" value="HAD-SF-IIA"/>
    <property type="match status" value="1"/>
</dbReference>
<dbReference type="EMBL" id="WLZY01000008">
    <property type="protein sequence ID" value="NDL59542.1"/>
    <property type="molecule type" value="Genomic_DNA"/>
</dbReference>
<dbReference type="InterPro" id="IPR036412">
    <property type="entry name" value="HAD-like_sf"/>
</dbReference>
<comment type="caution">
    <text evidence="1">The sequence shown here is derived from an EMBL/GenBank/DDBJ whole genome shotgun (WGS) entry which is preliminary data.</text>
</comment>
<dbReference type="InterPro" id="IPR023214">
    <property type="entry name" value="HAD_sf"/>
</dbReference>
<organism evidence="1 2">
    <name type="scientific">Phytoactinopolyspora mesophila</name>
    <dbReference type="NCBI Taxonomy" id="2650750"/>
    <lineage>
        <taxon>Bacteria</taxon>
        <taxon>Bacillati</taxon>
        <taxon>Actinomycetota</taxon>
        <taxon>Actinomycetes</taxon>
        <taxon>Jiangellales</taxon>
        <taxon>Jiangellaceae</taxon>
        <taxon>Phytoactinopolyspora</taxon>
    </lineage>
</organism>
<evidence type="ECO:0000313" key="2">
    <source>
        <dbReference type="Proteomes" id="UP000460435"/>
    </source>
</evidence>
<accession>A0A7K3M9A6</accession>
<name>A0A7K3M9A6_9ACTN</name>
<dbReference type="SUPFAM" id="SSF56784">
    <property type="entry name" value="HAD-like"/>
    <property type="match status" value="1"/>
</dbReference>
<dbReference type="Gene3D" id="3.40.50.1000">
    <property type="entry name" value="HAD superfamily/HAD-like"/>
    <property type="match status" value="2"/>
</dbReference>
<dbReference type="GO" id="GO:0016791">
    <property type="term" value="F:phosphatase activity"/>
    <property type="evidence" value="ECO:0007669"/>
    <property type="project" value="TreeGrafter"/>
</dbReference>
<dbReference type="PANTHER" id="PTHR19288">
    <property type="entry name" value="4-NITROPHENYLPHOSPHATASE-RELATED"/>
    <property type="match status" value="1"/>
</dbReference>
<dbReference type="PANTHER" id="PTHR19288:SF46">
    <property type="entry name" value="HALOACID DEHALOGENASE-LIKE HYDROLASE DOMAIN-CONTAINING PROTEIN 2"/>
    <property type="match status" value="1"/>
</dbReference>
<reference evidence="1 2" key="1">
    <citation type="submission" date="2019-11" db="EMBL/GenBank/DDBJ databases">
        <authorList>
            <person name="Li X.-J."/>
            <person name="Feng X.-M."/>
        </authorList>
    </citation>
    <scope>NUCLEOTIDE SEQUENCE [LARGE SCALE GENOMIC DNA]</scope>
    <source>
        <strain evidence="1 2">XMNu-373</strain>
    </source>
</reference>
<protein>
    <submittedName>
        <fullName evidence="1">HAD-IIA family hydrolase</fullName>
    </submittedName>
</protein>
<dbReference type="Proteomes" id="UP000460435">
    <property type="component" value="Unassembled WGS sequence"/>
</dbReference>
<keyword evidence="2" id="KW-1185">Reference proteome</keyword>
<dbReference type="AlphaFoldDB" id="A0A7K3M9A6"/>
<dbReference type="Pfam" id="PF13242">
    <property type="entry name" value="Hydrolase_like"/>
    <property type="match status" value="1"/>
</dbReference>
<dbReference type="GO" id="GO:0005737">
    <property type="term" value="C:cytoplasm"/>
    <property type="evidence" value="ECO:0007669"/>
    <property type="project" value="TreeGrafter"/>
</dbReference>
<proteinExistence type="predicted"/>
<gene>
    <name evidence="1" type="ORF">F7O44_20950</name>
</gene>
<keyword evidence="1" id="KW-0378">Hydrolase</keyword>
<sequence>MYIVVDLDGTVYRGDEAIPGAVEALELLAERGHQCVFVTNNSLSPTSAYVKKLERLGVKLEPTQMLTASEALSTRLLDVFGAGAAVYVVGAEALHDEIASAGLRPVEDHRMADVVGLGWDRDFTYAKLDAICAARWDGIPVYATNPDPTCPLVDGQVPDCGALIAAIETATGWPIDEVVGKPSVRMVELALARYGGTTDDCWVVGDRLETDVRMALDCGANSALLLSGATSLAAAEASALKPTIVCDDLSEFARVLTDGAGSQTH</sequence>